<name>A0A1G9CBV1_9GAMM</name>
<evidence type="ECO:0000313" key="14">
    <source>
        <dbReference type="Proteomes" id="UP000198525"/>
    </source>
</evidence>
<organism evidence="13 14">
    <name type="scientific">Billgrantia gudaonensis</name>
    <dbReference type="NCBI Taxonomy" id="376427"/>
    <lineage>
        <taxon>Bacteria</taxon>
        <taxon>Pseudomonadati</taxon>
        <taxon>Pseudomonadota</taxon>
        <taxon>Gammaproteobacteria</taxon>
        <taxon>Oceanospirillales</taxon>
        <taxon>Halomonadaceae</taxon>
        <taxon>Billgrantia</taxon>
    </lineage>
</organism>
<keyword evidence="6 8" id="KW-0687">Ribonucleoprotein</keyword>
<comment type="similarity">
    <text evidence="1 8 9">Belongs to the universal ribosomal protein uL11 family.</text>
</comment>
<dbReference type="GO" id="GO:0022625">
    <property type="term" value="C:cytosolic large ribosomal subunit"/>
    <property type="evidence" value="ECO:0007669"/>
    <property type="project" value="TreeGrafter"/>
</dbReference>
<keyword evidence="2 8" id="KW-0488">Methylation</keyword>
<evidence type="ECO:0000256" key="6">
    <source>
        <dbReference type="ARBA" id="ARBA00023274"/>
    </source>
</evidence>
<comment type="PTM">
    <text evidence="8 10">One or more lysine residues are methylated.</text>
</comment>
<evidence type="ECO:0000256" key="3">
    <source>
        <dbReference type="ARBA" id="ARBA00022730"/>
    </source>
</evidence>
<reference evidence="13 14" key="1">
    <citation type="submission" date="2016-10" db="EMBL/GenBank/DDBJ databases">
        <authorList>
            <person name="de Groot N.N."/>
        </authorList>
    </citation>
    <scope>NUCLEOTIDE SEQUENCE [LARGE SCALE GENOMIC DNA]</scope>
    <source>
        <strain evidence="13 14">CGMCC 1.6133</strain>
    </source>
</reference>
<accession>A0A1G9CBV1</accession>
<dbReference type="GO" id="GO:0003735">
    <property type="term" value="F:structural constituent of ribosome"/>
    <property type="evidence" value="ECO:0007669"/>
    <property type="project" value="InterPro"/>
</dbReference>
<dbReference type="InterPro" id="IPR006519">
    <property type="entry name" value="Ribosomal_uL11_bac-typ"/>
</dbReference>
<feature type="domain" description="Large ribosomal subunit protein uL11 N-terminal" evidence="12">
    <location>
        <begin position="9"/>
        <end position="67"/>
    </location>
</feature>
<dbReference type="CDD" id="cd00349">
    <property type="entry name" value="Ribosomal_L11"/>
    <property type="match status" value="1"/>
</dbReference>
<dbReference type="InterPro" id="IPR036796">
    <property type="entry name" value="Ribosomal_uL11_N_sf"/>
</dbReference>
<keyword evidence="3 8" id="KW-0699">rRNA-binding</keyword>
<dbReference type="Gene3D" id="3.30.1550.10">
    <property type="entry name" value="Ribosomal protein L11/L12, N-terminal domain"/>
    <property type="match status" value="1"/>
</dbReference>
<dbReference type="InterPro" id="IPR020784">
    <property type="entry name" value="Ribosomal_uL11_N"/>
</dbReference>
<dbReference type="SUPFAM" id="SSF54747">
    <property type="entry name" value="Ribosomal L11/L12e N-terminal domain"/>
    <property type="match status" value="1"/>
</dbReference>
<keyword evidence="5 8" id="KW-0689">Ribosomal protein</keyword>
<keyword evidence="14" id="KW-1185">Reference proteome</keyword>
<evidence type="ECO:0000259" key="11">
    <source>
        <dbReference type="Pfam" id="PF00298"/>
    </source>
</evidence>
<dbReference type="EMBL" id="FNES01000017">
    <property type="protein sequence ID" value="SDK49162.1"/>
    <property type="molecule type" value="Genomic_DNA"/>
</dbReference>
<proteinExistence type="inferred from homology"/>
<evidence type="ECO:0000256" key="1">
    <source>
        <dbReference type="ARBA" id="ARBA00010537"/>
    </source>
</evidence>
<sequence>MAKKVQAYIKLQVAAGKANPSPPVGPALGQHGVNIMEFCKAFNAATQDIEPGLPTPVVITVYSDRSFTFITKTPPAAVLLKKAAGIKSGSGEPNKKKVGTVTREQLEEIAKTKEPDLTAADLDAAVRTIAGSARSMGLNVEGL</sequence>
<dbReference type="PANTHER" id="PTHR11661:SF1">
    <property type="entry name" value="LARGE RIBOSOMAL SUBUNIT PROTEIN UL11M"/>
    <property type="match status" value="1"/>
</dbReference>
<evidence type="ECO:0000256" key="9">
    <source>
        <dbReference type="RuleBase" id="RU003978"/>
    </source>
</evidence>
<evidence type="ECO:0000256" key="8">
    <source>
        <dbReference type="HAMAP-Rule" id="MF_00736"/>
    </source>
</evidence>
<dbReference type="InterPro" id="IPR020785">
    <property type="entry name" value="Ribosomal_uL11_CS"/>
</dbReference>
<dbReference type="OrthoDB" id="9802408at2"/>
<comment type="subunit">
    <text evidence="8">Part of the ribosomal stalk of the 50S ribosomal subunit. Interacts with L10 and the large rRNA to form the base of the stalk. L10 forms an elongated spine to which L12 dimers bind in a sequential fashion forming a multimeric L10(L12)X complex.</text>
</comment>
<dbReference type="PROSITE" id="PS00359">
    <property type="entry name" value="RIBOSOMAL_L11"/>
    <property type="match status" value="1"/>
</dbReference>
<dbReference type="InterPro" id="IPR020783">
    <property type="entry name" value="Ribosomal_uL11_C"/>
</dbReference>
<dbReference type="Gene3D" id="1.10.10.250">
    <property type="entry name" value="Ribosomal protein L11, C-terminal domain"/>
    <property type="match status" value="1"/>
</dbReference>
<dbReference type="AlphaFoldDB" id="A0A1G9CBV1"/>
<evidence type="ECO:0000256" key="10">
    <source>
        <dbReference type="RuleBase" id="RU003979"/>
    </source>
</evidence>
<dbReference type="Pfam" id="PF00298">
    <property type="entry name" value="Ribosomal_L11"/>
    <property type="match status" value="1"/>
</dbReference>
<comment type="function">
    <text evidence="8 10">Forms part of the ribosomal stalk which helps the ribosome interact with GTP-bound translation factors.</text>
</comment>
<evidence type="ECO:0000313" key="13">
    <source>
        <dbReference type="EMBL" id="SDK49162.1"/>
    </source>
</evidence>
<evidence type="ECO:0000256" key="2">
    <source>
        <dbReference type="ARBA" id="ARBA00022481"/>
    </source>
</evidence>
<dbReference type="HAMAP" id="MF_00736">
    <property type="entry name" value="Ribosomal_uL11"/>
    <property type="match status" value="1"/>
</dbReference>
<dbReference type="InterPro" id="IPR036769">
    <property type="entry name" value="Ribosomal_uL11_C_sf"/>
</dbReference>
<dbReference type="RefSeq" id="WP_071943762.1">
    <property type="nucleotide sequence ID" value="NZ_FNES01000017.1"/>
</dbReference>
<dbReference type="SMART" id="SM00649">
    <property type="entry name" value="RL11"/>
    <property type="match status" value="1"/>
</dbReference>
<dbReference type="FunFam" id="1.10.10.250:FF:000001">
    <property type="entry name" value="50S ribosomal protein L11"/>
    <property type="match status" value="1"/>
</dbReference>
<gene>
    <name evidence="8" type="primary">rplK</name>
    <name evidence="13" type="ORF">SAMN04487954_11783</name>
</gene>
<dbReference type="GO" id="GO:0070180">
    <property type="term" value="F:large ribosomal subunit rRNA binding"/>
    <property type="evidence" value="ECO:0007669"/>
    <property type="project" value="UniProtKB-UniRule"/>
</dbReference>
<dbReference type="STRING" id="376427.SAMN04487954_11783"/>
<evidence type="ECO:0000256" key="4">
    <source>
        <dbReference type="ARBA" id="ARBA00022884"/>
    </source>
</evidence>
<dbReference type="PANTHER" id="PTHR11661">
    <property type="entry name" value="60S RIBOSOMAL PROTEIN L12"/>
    <property type="match status" value="1"/>
</dbReference>
<dbReference type="Proteomes" id="UP000198525">
    <property type="component" value="Unassembled WGS sequence"/>
</dbReference>
<dbReference type="GO" id="GO:0006412">
    <property type="term" value="P:translation"/>
    <property type="evidence" value="ECO:0007669"/>
    <property type="project" value="UniProtKB-UniRule"/>
</dbReference>
<protein>
    <recommendedName>
        <fullName evidence="8">Large ribosomal subunit protein uL11</fullName>
    </recommendedName>
</protein>
<dbReference type="SUPFAM" id="SSF46906">
    <property type="entry name" value="Ribosomal protein L11, C-terminal domain"/>
    <property type="match status" value="1"/>
</dbReference>
<dbReference type="FunFam" id="3.30.1550.10:FF:000001">
    <property type="entry name" value="50S ribosomal protein L11"/>
    <property type="match status" value="1"/>
</dbReference>
<evidence type="ECO:0000256" key="5">
    <source>
        <dbReference type="ARBA" id="ARBA00022980"/>
    </source>
</evidence>
<dbReference type="InterPro" id="IPR000911">
    <property type="entry name" value="Ribosomal_uL11"/>
</dbReference>
<evidence type="ECO:0000256" key="7">
    <source>
        <dbReference type="ARBA" id="ARBA00062905"/>
    </source>
</evidence>
<keyword evidence="4 8" id="KW-0694">RNA-binding</keyword>
<comment type="subunit">
    <text evidence="7">Part of the ribosomal stalk of the 50S ribosomal subunit. Interacts with L10 and the large rRNA to form the base of the stalk. L10 forms an elongated spine to which 2 L12 dimers bind in a sequential fashion forming a pentameric L10(L12)2(L12)2 complex.</text>
</comment>
<dbReference type="Pfam" id="PF03946">
    <property type="entry name" value="Ribosomal_L11_N"/>
    <property type="match status" value="1"/>
</dbReference>
<dbReference type="NCBIfam" id="TIGR01632">
    <property type="entry name" value="L11_bact"/>
    <property type="match status" value="1"/>
</dbReference>
<evidence type="ECO:0000259" key="12">
    <source>
        <dbReference type="Pfam" id="PF03946"/>
    </source>
</evidence>
<feature type="domain" description="Large ribosomal subunit protein uL11 C-terminal" evidence="11">
    <location>
        <begin position="72"/>
        <end position="140"/>
    </location>
</feature>